<gene>
    <name evidence="1" type="ORF">QRD39_00675</name>
</gene>
<evidence type="ECO:0008006" key="3">
    <source>
        <dbReference type="Google" id="ProtNLM"/>
    </source>
</evidence>
<dbReference type="Proteomes" id="UP001529255">
    <property type="component" value="Unassembled WGS sequence"/>
</dbReference>
<reference evidence="1 2" key="1">
    <citation type="submission" date="2023-06" db="EMBL/GenBank/DDBJ databases">
        <title>A potential novel species of Streptococcus isolated from human milk sample.</title>
        <authorList>
            <person name="Nguyen H.V."/>
            <person name="Trinh A.T.V."/>
            <person name="Hoang A.T.L."/>
            <person name="Bui L.N.H."/>
            <person name="Tran Q.T.L."/>
            <person name="Trinh T."/>
        </authorList>
    </citation>
    <scope>NUCLEOTIDE SEQUENCE [LARGE SCALE GENOMIC DNA]</scope>
    <source>
        <strain evidence="1 2">VTCC 12812</strain>
    </source>
</reference>
<name>A0ABT7LRJ4_9STRE</name>
<keyword evidence="2" id="KW-1185">Reference proteome</keyword>
<comment type="caution">
    <text evidence="1">The sequence shown here is derived from an EMBL/GenBank/DDBJ whole genome shotgun (WGS) entry which is preliminary data.</text>
</comment>
<dbReference type="RefSeq" id="WP_285955298.1">
    <property type="nucleotide sequence ID" value="NZ_JASUZV010000001.1"/>
</dbReference>
<evidence type="ECO:0000313" key="1">
    <source>
        <dbReference type="EMBL" id="MDL5042625.1"/>
    </source>
</evidence>
<accession>A0ABT7LRJ4</accession>
<organism evidence="1 2">
    <name type="scientific">Streptococcus raffinosi</name>
    <dbReference type="NCBI Taxonomy" id="3053355"/>
    <lineage>
        <taxon>Bacteria</taxon>
        <taxon>Bacillati</taxon>
        <taxon>Bacillota</taxon>
        <taxon>Bacilli</taxon>
        <taxon>Lactobacillales</taxon>
        <taxon>Streptococcaceae</taxon>
        <taxon>Streptococcus</taxon>
    </lineage>
</organism>
<proteinExistence type="predicted"/>
<dbReference type="EMBL" id="JASUZV010000001">
    <property type="protein sequence ID" value="MDL5042625.1"/>
    <property type="molecule type" value="Genomic_DNA"/>
</dbReference>
<evidence type="ECO:0000313" key="2">
    <source>
        <dbReference type="Proteomes" id="UP001529255"/>
    </source>
</evidence>
<sequence>MFNILGYTISIVPRPFVVGDRAVEEKKTYSLLITDSEGVEYRPHYPYAYNQTDIKALKEFVDDYEDEIIAYNCTEKGIYPTFANLLYGFDTDVKMRFRLRWHEKGVSIY</sequence>
<protein>
    <recommendedName>
        <fullName evidence="3">Phosphatase</fullName>
    </recommendedName>
</protein>